<evidence type="ECO:0000313" key="2">
    <source>
        <dbReference type="Proteomes" id="UP000024445"/>
    </source>
</evidence>
<accession>A0A023W5T3</accession>
<dbReference type="OrthoDB" id="24011at10239"/>
<dbReference type="EMBL" id="KJ025957">
    <property type="protein sequence ID" value="AHY25428.1"/>
    <property type="molecule type" value="Genomic_DNA"/>
</dbReference>
<dbReference type="SUPFAM" id="SSF102405">
    <property type="entry name" value="MCP/YpsA-like"/>
    <property type="match status" value="1"/>
</dbReference>
<reference evidence="1 2" key="1">
    <citation type="submission" date="2014-01" db="EMBL/GenBank/DDBJ databases">
        <authorList>
            <person name="Zhang G."/>
            <person name="Jin J."/>
            <person name="Li Z.J."/>
            <person name="Wang S.W."/>
            <person name="Chen S.J."/>
            <person name="Wang S.M."/>
            <person name="Wang X.T."/>
            <person name="Li Y.H."/>
            <person name="Wang J."/>
            <person name="Yang C.K."/>
            <person name="Wang L."/>
        </authorList>
    </citation>
    <scope>NUCLEOTIDE SEQUENCE [LARGE SCALE GENOMIC DNA]</scope>
</reference>
<organism evidence="1 2">
    <name type="scientific">Serratia phage PS2</name>
    <dbReference type="NCBI Taxonomy" id="1481112"/>
    <lineage>
        <taxon>Viruses</taxon>
        <taxon>Duplodnaviria</taxon>
        <taxon>Heunggongvirae</taxon>
        <taxon>Uroviricota</taxon>
        <taxon>Caudoviricetes</taxon>
        <taxon>Muldoonvirus</taxon>
        <taxon>Muldoonvirus PS2</taxon>
    </lineage>
</organism>
<evidence type="ECO:0000313" key="1">
    <source>
        <dbReference type="EMBL" id="AHY25428.1"/>
    </source>
</evidence>
<dbReference type="RefSeq" id="YP_009030233.1">
    <property type="nucleotide sequence ID" value="NC_024121.1"/>
</dbReference>
<name>A0A023W5T3_9CAUD</name>
<gene>
    <name evidence="1" type="ORF">PS2_186</name>
</gene>
<evidence type="ECO:0008006" key="3">
    <source>
        <dbReference type="Google" id="ProtNLM"/>
    </source>
</evidence>
<sequence length="188" mass="21135">MKRIALIGSRETPVEYYPLMHAMGKYFSGLGIMAYSGGAPGPDEEFLRYYNKAYTRVIIPYNGFNNHFTSQEGVFLWDNLSNQAKIKSIIKARSVTSYYSNCKPIVQKLFSRNSMQILGLECMDPVDAVFFYAPESKFGKVSGGTRVAVEIARNANIPTYNLLNKNVYDRFAQKLLGAPSLDHLFGNS</sequence>
<dbReference type="GeneID" id="19485065"/>
<dbReference type="KEGG" id="vg:19485065"/>
<dbReference type="Proteomes" id="UP000024445">
    <property type="component" value="Segment"/>
</dbReference>
<proteinExistence type="predicted"/>
<protein>
    <recommendedName>
        <fullName evidence="3">DNA recombination-mediator protein A</fullName>
    </recommendedName>
</protein>
<keyword evidence="2" id="KW-1185">Reference proteome</keyword>